<keyword evidence="4" id="KW-0808">Transferase</keyword>
<protein>
    <submittedName>
        <fullName evidence="7">PTS sugar transporter subunit IIA</fullName>
    </submittedName>
</protein>
<dbReference type="InterPro" id="IPR002178">
    <property type="entry name" value="PTS_EIIA_type-2_dom"/>
</dbReference>
<keyword evidence="8" id="KW-1185">Reference proteome</keyword>
<dbReference type="PANTHER" id="PTHR47738:SF1">
    <property type="entry name" value="NITROGEN REGULATORY PROTEIN"/>
    <property type="match status" value="1"/>
</dbReference>
<keyword evidence="1" id="KW-0813">Transport</keyword>
<keyword evidence="5" id="KW-0598">Phosphotransferase system</keyword>
<dbReference type="RefSeq" id="WP_217148577.1">
    <property type="nucleotide sequence ID" value="NZ_JAFMOY010000117.1"/>
</dbReference>
<evidence type="ECO:0000256" key="2">
    <source>
        <dbReference type="ARBA" id="ARBA00022553"/>
    </source>
</evidence>
<dbReference type="InterPro" id="IPR004715">
    <property type="entry name" value="PTS_IIA_fruc"/>
</dbReference>
<keyword evidence="3 7" id="KW-0762">Sugar transport</keyword>
<dbReference type="Proteomes" id="UP000739284">
    <property type="component" value="Unassembled WGS sequence"/>
</dbReference>
<accession>A0ABS6LDB4</accession>
<gene>
    <name evidence="7" type="ORF">J1784_07005</name>
</gene>
<comment type="caution">
    <text evidence="7">The sequence shown here is derived from an EMBL/GenBank/DDBJ whole genome shotgun (WGS) entry which is preliminary data.</text>
</comment>
<evidence type="ECO:0000259" key="6">
    <source>
        <dbReference type="PROSITE" id="PS51094"/>
    </source>
</evidence>
<evidence type="ECO:0000256" key="1">
    <source>
        <dbReference type="ARBA" id="ARBA00022448"/>
    </source>
</evidence>
<evidence type="ECO:0000256" key="3">
    <source>
        <dbReference type="ARBA" id="ARBA00022597"/>
    </source>
</evidence>
<evidence type="ECO:0000256" key="5">
    <source>
        <dbReference type="ARBA" id="ARBA00022683"/>
    </source>
</evidence>
<dbReference type="PROSITE" id="PS51094">
    <property type="entry name" value="PTS_EIIA_TYPE_2"/>
    <property type="match status" value="1"/>
</dbReference>
<dbReference type="Pfam" id="PF00359">
    <property type="entry name" value="PTS_EIIA_2"/>
    <property type="match status" value="1"/>
</dbReference>
<keyword evidence="2" id="KW-0597">Phosphoprotein</keyword>
<feature type="domain" description="PTS EIIA type-2" evidence="6">
    <location>
        <begin position="1"/>
        <end position="146"/>
    </location>
</feature>
<organism evidence="7 8">
    <name type="scientific">Rahnella ecdela</name>
    <dbReference type="NCBI Taxonomy" id="2816250"/>
    <lineage>
        <taxon>Bacteria</taxon>
        <taxon>Pseudomonadati</taxon>
        <taxon>Pseudomonadota</taxon>
        <taxon>Gammaproteobacteria</taxon>
        <taxon>Enterobacterales</taxon>
        <taxon>Yersiniaceae</taxon>
        <taxon>Rahnella</taxon>
    </lineage>
</organism>
<evidence type="ECO:0000313" key="7">
    <source>
        <dbReference type="EMBL" id="MBU9844755.1"/>
    </source>
</evidence>
<dbReference type="CDD" id="cd00211">
    <property type="entry name" value="PTS_IIA_fru"/>
    <property type="match status" value="1"/>
</dbReference>
<dbReference type="PANTHER" id="PTHR47738">
    <property type="entry name" value="PTS SYSTEM FRUCTOSE-LIKE EIIA COMPONENT-RELATED"/>
    <property type="match status" value="1"/>
</dbReference>
<evidence type="ECO:0000313" key="8">
    <source>
        <dbReference type="Proteomes" id="UP000739284"/>
    </source>
</evidence>
<dbReference type="NCBIfam" id="TIGR00848">
    <property type="entry name" value="fruA"/>
    <property type="match status" value="1"/>
</dbReference>
<dbReference type="EMBL" id="JAFMOY010000117">
    <property type="protein sequence ID" value="MBU9844755.1"/>
    <property type="molecule type" value="Genomic_DNA"/>
</dbReference>
<name>A0ABS6LDB4_9GAMM</name>
<reference evidence="7 8" key="1">
    <citation type="submission" date="2021-03" db="EMBL/GenBank/DDBJ databases">
        <title>Five novel Rahnella species.</title>
        <authorList>
            <person name="Brady C."/>
            <person name="Asselin J."/>
            <person name="Beer S."/>
            <person name="Bruberg M.B."/>
            <person name="Crampton B."/>
            <person name="Venter S."/>
            <person name="Arnold D."/>
            <person name="Denman S."/>
        </authorList>
    </citation>
    <scope>NUCLEOTIDE SEQUENCE [LARGE SCALE GENOMIC DNA]</scope>
    <source>
        <strain evidence="7 8">FRB 231</strain>
    </source>
</reference>
<evidence type="ECO:0000256" key="4">
    <source>
        <dbReference type="ARBA" id="ARBA00022679"/>
    </source>
</evidence>
<sequence>MFLGKETIFLDKNFSGKEAIFRFLAVQAEKQGWTEDAAALEADLWTRENEYHTGFDGKIAMPHVKTANVKESGVMFIRLPKSINWEGHDSGLIKLVCAIFIPEKGARRLHLHIINELMCQIIDDKFRQILLESINAQEIFNFMSDRITEMDAL</sequence>
<dbReference type="InterPro" id="IPR051541">
    <property type="entry name" value="PTS_SugarTrans_NitroReg"/>
</dbReference>
<proteinExistence type="predicted"/>